<dbReference type="InterPro" id="IPR045122">
    <property type="entry name" value="Csc1-like"/>
</dbReference>
<reference evidence="5 6" key="1">
    <citation type="submission" date="2020-05" db="EMBL/GenBank/DDBJ databases">
        <title>Ceratocystis lukuohia genome.</title>
        <authorList>
            <person name="Harrington T.C."/>
            <person name="Kim K."/>
            <person name="Mayers C.G."/>
        </authorList>
    </citation>
    <scope>NUCLEOTIDE SEQUENCE [LARGE SCALE GENOMIC DNA]</scope>
    <source>
        <strain evidence="5 6">C4212</strain>
    </source>
</reference>
<evidence type="ECO:0000256" key="2">
    <source>
        <dbReference type="SAM" id="SignalP"/>
    </source>
</evidence>
<evidence type="ECO:0000313" key="6">
    <source>
        <dbReference type="Proteomes" id="UP001610728"/>
    </source>
</evidence>
<feature type="transmembrane region" description="Helical" evidence="1">
    <location>
        <begin position="376"/>
        <end position="404"/>
    </location>
</feature>
<keyword evidence="2" id="KW-0732">Signal</keyword>
<accession>A0ABR4MG74</accession>
<dbReference type="GeneID" id="98118989"/>
<proteinExistence type="predicted"/>
<keyword evidence="1" id="KW-0812">Transmembrane</keyword>
<dbReference type="EMBL" id="JABSNW010000005">
    <property type="protein sequence ID" value="KAL2887256.1"/>
    <property type="molecule type" value="Genomic_DNA"/>
</dbReference>
<name>A0ABR4MG74_9PEZI</name>
<evidence type="ECO:0000256" key="1">
    <source>
        <dbReference type="SAM" id="Phobius"/>
    </source>
</evidence>
<protein>
    <submittedName>
        <fullName evidence="5">Calcium permeable stress-gated cation channel 1</fullName>
    </submittedName>
</protein>
<dbReference type="PANTHER" id="PTHR13018:SF5">
    <property type="entry name" value="RE44586P"/>
    <property type="match status" value="1"/>
</dbReference>
<gene>
    <name evidence="5" type="ORF">HOO65_050377</name>
</gene>
<dbReference type="InterPro" id="IPR027815">
    <property type="entry name" value="CSC1/OSCA1-like_cyt"/>
</dbReference>
<dbReference type="Pfam" id="PF14703">
    <property type="entry name" value="PHM7_cyt"/>
    <property type="match status" value="1"/>
</dbReference>
<comment type="caution">
    <text evidence="5">The sequence shown here is derived from an EMBL/GenBank/DDBJ whole genome shotgun (WGS) entry which is preliminary data.</text>
</comment>
<evidence type="ECO:0000313" key="5">
    <source>
        <dbReference type="EMBL" id="KAL2887256.1"/>
    </source>
</evidence>
<feature type="domain" description="CSC1/OSCA1-like cytosolic" evidence="4">
    <location>
        <begin position="70"/>
        <end position="263"/>
    </location>
</feature>
<keyword evidence="1" id="KW-1133">Transmembrane helix</keyword>
<evidence type="ECO:0000259" key="3">
    <source>
        <dbReference type="Pfam" id="PF02714"/>
    </source>
</evidence>
<dbReference type="Proteomes" id="UP001610728">
    <property type="component" value="Unassembled WGS sequence"/>
</dbReference>
<keyword evidence="1" id="KW-0472">Membrane</keyword>
<feature type="transmembrane region" description="Helical" evidence="1">
    <location>
        <begin position="425"/>
        <end position="445"/>
    </location>
</feature>
<feature type="transmembrane region" description="Helical" evidence="1">
    <location>
        <begin position="329"/>
        <end position="350"/>
    </location>
</feature>
<feature type="transmembrane region" description="Helical" evidence="1">
    <location>
        <begin position="451"/>
        <end position="468"/>
    </location>
</feature>
<dbReference type="RefSeq" id="XP_070858436.1">
    <property type="nucleotide sequence ID" value="XM_071003241.1"/>
</dbReference>
<feature type="domain" description="CSC1/OSCA1-like 7TM region" evidence="3">
    <location>
        <begin position="266"/>
        <end position="508"/>
    </location>
</feature>
<feature type="transmembrane region" description="Helical" evidence="1">
    <location>
        <begin position="288"/>
        <end position="308"/>
    </location>
</feature>
<dbReference type="InterPro" id="IPR003864">
    <property type="entry name" value="CSC1/OSCA1-like_7TM"/>
</dbReference>
<feature type="chain" id="PRO_5046421503" evidence="2">
    <location>
        <begin position="21"/>
        <end position="591"/>
    </location>
</feature>
<dbReference type="Pfam" id="PF02714">
    <property type="entry name" value="RSN1_7TM"/>
    <property type="match status" value="1"/>
</dbReference>
<sequence>MFFFALTVLLPINSTMFTSGDGVAKSKLQVQTCSLWDESSVDNNGTVTQCTDLTHNDHPYYLGTQSTITDRTFHITGIPKKLKDEYRIRQLVEKLNIGNAVSVTLCCNWAPVDKLVADRSKELHELERAWCVLHWKQQDILKAKQEQAVRSTSLSVDQHDLLNVEDVALGRSLTAEGINSLPPSLSEELYESYRPKLRIWYGPFGLCTRLVDAIDHHEERLRQLDDHILTAREASYDPADLACITMDSTTACQMAIQALMDPRPGKVFPELGNAIESHTWLGAAVQSGLPVLIITILNTLVPLLYEFLSYRQGMVSRDDIELSFVSKNFFFTFFNIFFVFNFAGSFSQFLPCLKEALQNITLASQLLAASTLKLSNFYICFIMLQTIGLVLFRLLEPGAVFLYVMSRVKAKSPRDFCEMRWAPQFSYGYYLPTALLVFILCLVYSILLKGYMVLMIGVIYFLASYYVYKYQLMYAMNQPQHATGGAWRLICFRIILGLCIFQVIMAGIIGLQDTWKVTPLLITLFIALRSIRDDLINDSDDDIININNASLSDEDFEAAHRAYFRRGTTLDEYDPSPSLQSVFVSLPILSL</sequence>
<feature type="signal peptide" evidence="2">
    <location>
        <begin position="1"/>
        <end position="20"/>
    </location>
</feature>
<evidence type="ECO:0000259" key="4">
    <source>
        <dbReference type="Pfam" id="PF14703"/>
    </source>
</evidence>
<organism evidence="5 6">
    <name type="scientific">Ceratocystis lukuohia</name>
    <dbReference type="NCBI Taxonomy" id="2019550"/>
    <lineage>
        <taxon>Eukaryota</taxon>
        <taxon>Fungi</taxon>
        <taxon>Dikarya</taxon>
        <taxon>Ascomycota</taxon>
        <taxon>Pezizomycotina</taxon>
        <taxon>Sordariomycetes</taxon>
        <taxon>Hypocreomycetidae</taxon>
        <taxon>Microascales</taxon>
        <taxon>Ceratocystidaceae</taxon>
        <taxon>Ceratocystis</taxon>
    </lineage>
</organism>
<keyword evidence="6" id="KW-1185">Reference proteome</keyword>
<feature type="transmembrane region" description="Helical" evidence="1">
    <location>
        <begin position="489"/>
        <end position="509"/>
    </location>
</feature>
<dbReference type="PANTHER" id="PTHR13018">
    <property type="entry name" value="PROBABLE MEMBRANE PROTEIN DUF221-RELATED"/>
    <property type="match status" value="1"/>
</dbReference>